<reference evidence="3" key="1">
    <citation type="submission" date="2023-07" db="EMBL/GenBank/DDBJ databases">
        <title>A draft genome of Kazachstania heterogenica Y-27499.</title>
        <authorList>
            <person name="Donic C."/>
            <person name="Kralova J.S."/>
            <person name="Fidel L."/>
            <person name="Ben-Dor S."/>
            <person name="Jung S."/>
        </authorList>
    </citation>
    <scope>NUCLEOTIDE SEQUENCE [LARGE SCALE GENOMIC DNA]</scope>
    <source>
        <strain evidence="3">Y27499</strain>
    </source>
</reference>
<proteinExistence type="predicted"/>
<keyword evidence="3" id="KW-1185">Reference proteome</keyword>
<feature type="region of interest" description="Disordered" evidence="1">
    <location>
        <begin position="395"/>
        <end position="419"/>
    </location>
</feature>
<feature type="compositionally biased region" description="Polar residues" evidence="1">
    <location>
        <begin position="73"/>
        <end position="87"/>
    </location>
</feature>
<name>A0AAN7WPC3_9SACH</name>
<protein>
    <submittedName>
        <fullName evidence="2">Uncharacterized protein</fullName>
    </submittedName>
</protein>
<feature type="compositionally biased region" description="Polar residues" evidence="1">
    <location>
        <begin position="322"/>
        <end position="331"/>
    </location>
</feature>
<feature type="region of interest" description="Disordered" evidence="1">
    <location>
        <begin position="20"/>
        <end position="47"/>
    </location>
</feature>
<dbReference type="Proteomes" id="UP001306508">
    <property type="component" value="Unassembled WGS sequence"/>
</dbReference>
<feature type="compositionally biased region" description="Low complexity" evidence="1">
    <location>
        <begin position="395"/>
        <end position="412"/>
    </location>
</feature>
<feature type="compositionally biased region" description="Basic and acidic residues" evidence="1">
    <location>
        <begin position="94"/>
        <end position="107"/>
    </location>
</feature>
<feature type="region of interest" description="Disordered" evidence="1">
    <location>
        <begin position="125"/>
        <end position="146"/>
    </location>
</feature>
<organism evidence="2 3">
    <name type="scientific">Arxiozyma heterogenica</name>
    <dbReference type="NCBI Taxonomy" id="278026"/>
    <lineage>
        <taxon>Eukaryota</taxon>
        <taxon>Fungi</taxon>
        <taxon>Dikarya</taxon>
        <taxon>Ascomycota</taxon>
        <taxon>Saccharomycotina</taxon>
        <taxon>Saccharomycetes</taxon>
        <taxon>Saccharomycetales</taxon>
        <taxon>Saccharomycetaceae</taxon>
        <taxon>Arxiozyma</taxon>
    </lineage>
</organism>
<feature type="compositionally biased region" description="Low complexity" evidence="1">
    <location>
        <begin position="30"/>
        <end position="41"/>
    </location>
</feature>
<feature type="region of interest" description="Disordered" evidence="1">
    <location>
        <begin position="322"/>
        <end position="362"/>
    </location>
</feature>
<sequence length="419" mass="49503">MSTLNDISLVEYNNYQRNNITNANMRDSHYTNNSNNNSNTDDNNHDDTSIYIIEPIREEEDLLRQFTQWDNYVSNSHGSNTPKSSPQLRHRQKHEQSLIEQYKDSTHKDTYRTIRKFPSIRSKDFTSKREIHDNNNSNSNYNHGDETINIIEGNKYKRKNKKEKKTGLKLLSHLIFHRGFLKRSNIKKVRTKLLSNKRGPKFRNKNEFNSYLNYIDLISLVNDEYKNEYASNEKALMNDISNIIFPHRNRYRSNHFHEPSILPKSITLYKPINNNQIVVNKVLPRDVYLNSDYSKLLKNQFTQILNTSKFHNSTIRRKLSTRKQTSNTLNKVHNRQDLKRSKTLPNNYQYNTSKLNTHDNNNYDDKDIKETWSQYLQAVVTQRIRLRLSLLKSQPPSSIISSTNSSIHSGPSQERIKNH</sequence>
<accession>A0AAN7WPC3</accession>
<dbReference type="AlphaFoldDB" id="A0AAN7WPC3"/>
<dbReference type="EMBL" id="JAWIZZ010000041">
    <property type="protein sequence ID" value="KAK5780447.1"/>
    <property type="molecule type" value="Genomic_DNA"/>
</dbReference>
<gene>
    <name evidence="2" type="ORF">RI543_002205</name>
</gene>
<comment type="caution">
    <text evidence="2">The sequence shown here is derived from an EMBL/GenBank/DDBJ whole genome shotgun (WGS) entry which is preliminary data.</text>
</comment>
<feature type="region of interest" description="Disordered" evidence="1">
    <location>
        <begin position="73"/>
        <end position="107"/>
    </location>
</feature>
<evidence type="ECO:0000313" key="3">
    <source>
        <dbReference type="Proteomes" id="UP001306508"/>
    </source>
</evidence>
<feature type="compositionally biased region" description="Polar residues" evidence="1">
    <location>
        <begin position="343"/>
        <end position="360"/>
    </location>
</feature>
<evidence type="ECO:0000313" key="2">
    <source>
        <dbReference type="EMBL" id="KAK5780447.1"/>
    </source>
</evidence>
<evidence type="ECO:0000256" key="1">
    <source>
        <dbReference type="SAM" id="MobiDB-lite"/>
    </source>
</evidence>